<evidence type="ECO:0000313" key="1">
    <source>
        <dbReference type="EMBL" id="XBH18139.1"/>
    </source>
</evidence>
<protein>
    <submittedName>
        <fullName evidence="1">DUF2071 domain-containing protein</fullName>
    </submittedName>
</protein>
<accession>A0AAU7DJW0</accession>
<dbReference type="AlphaFoldDB" id="A0AAU7DJW0"/>
<proteinExistence type="predicted"/>
<gene>
    <name evidence="1" type="ORF">P8935_02135</name>
</gene>
<dbReference type="InterPro" id="IPR018644">
    <property type="entry name" value="DUF2071"/>
</dbReference>
<dbReference type="RefSeq" id="WP_348263362.1">
    <property type="nucleotide sequence ID" value="NZ_CP121196.1"/>
</dbReference>
<name>A0AAU7DJW0_9BACT</name>
<organism evidence="1">
    <name type="scientific">Telmatobacter sp. DSM 110680</name>
    <dbReference type="NCBI Taxonomy" id="3036704"/>
    <lineage>
        <taxon>Bacteria</taxon>
        <taxon>Pseudomonadati</taxon>
        <taxon>Acidobacteriota</taxon>
        <taxon>Terriglobia</taxon>
        <taxon>Terriglobales</taxon>
        <taxon>Acidobacteriaceae</taxon>
        <taxon>Telmatobacter</taxon>
    </lineage>
</organism>
<sequence length="247" mass="28584">MLHLLKRHPIPISAFFRHSLVLTYAFSPEVLEPLLPAALVLDTWRGFAFLAIALVQTENLRPSFLPAAVGRNFFLSGYRIFTRLASGAQSKRGLMILRSDTDRAWMVRCGNRLTHYNYHLCEANLEERRDELHWTIHTSHAEADLELRVCLESKQASLPANSPFRTYSEARRFAGPLPYTFDYEEETNSIIGICASRQDWNPEPVSVDVRRNTFLEQQPFREAQPILANVFHVQNVPYQWQRGRRLS</sequence>
<reference evidence="1" key="1">
    <citation type="submission" date="2023-03" db="EMBL/GenBank/DDBJ databases">
        <title>Edaphobacter sp.</title>
        <authorList>
            <person name="Huber K.J."/>
            <person name="Papendorf J."/>
            <person name="Pilke C."/>
            <person name="Bunk B."/>
            <person name="Sproeer C."/>
            <person name="Pester M."/>
        </authorList>
    </citation>
    <scope>NUCLEOTIDE SEQUENCE</scope>
    <source>
        <strain evidence="1">DSM 110680</strain>
    </source>
</reference>
<dbReference type="Pfam" id="PF09844">
    <property type="entry name" value="DUF2071"/>
    <property type="match status" value="1"/>
</dbReference>
<dbReference type="EMBL" id="CP121196">
    <property type="protein sequence ID" value="XBH18139.1"/>
    <property type="molecule type" value="Genomic_DNA"/>
</dbReference>